<feature type="region of interest" description="Disordered" evidence="1">
    <location>
        <begin position="36"/>
        <end position="103"/>
    </location>
</feature>
<comment type="caution">
    <text evidence="2">The sequence shown here is derived from an EMBL/GenBank/DDBJ whole genome shotgun (WGS) entry which is preliminary data.</text>
</comment>
<dbReference type="EMBL" id="JAZDWU010000010">
    <property type="protein sequence ID" value="KAK9989053.1"/>
    <property type="molecule type" value="Genomic_DNA"/>
</dbReference>
<gene>
    <name evidence="2" type="ORF">SO802_029292</name>
</gene>
<evidence type="ECO:0000256" key="1">
    <source>
        <dbReference type="SAM" id="MobiDB-lite"/>
    </source>
</evidence>
<sequence length="148" mass="17434">MEPSSVAPLDPMQMTKQIQTLAEIVNELTKQNEELRQRLSHWNSNMPNPRLHNQNDDDEEDHSPPTSNKEESSRKTEWSNSRRIEQPNRNNDELLKDMRKEMDEMKNALKGKSTKNLDGMIKKTDSPFTIRDWHEGIREDCKVRQGFM</sequence>
<proteinExistence type="predicted"/>
<keyword evidence="3" id="KW-1185">Reference proteome</keyword>
<protein>
    <submittedName>
        <fullName evidence="2">Uncharacterized protein</fullName>
    </submittedName>
</protein>
<dbReference type="AlphaFoldDB" id="A0AAW2BUE2"/>
<reference evidence="2 3" key="1">
    <citation type="submission" date="2024-01" db="EMBL/GenBank/DDBJ databases">
        <title>A telomere-to-telomere, gap-free genome of sweet tea (Lithocarpus litseifolius).</title>
        <authorList>
            <person name="Zhou J."/>
        </authorList>
    </citation>
    <scope>NUCLEOTIDE SEQUENCE [LARGE SCALE GENOMIC DNA]</scope>
    <source>
        <strain evidence="2">Zhou-2022a</strain>
        <tissue evidence="2">Leaf</tissue>
    </source>
</reference>
<feature type="compositionally biased region" description="Basic and acidic residues" evidence="1">
    <location>
        <begin position="68"/>
        <end position="103"/>
    </location>
</feature>
<evidence type="ECO:0000313" key="2">
    <source>
        <dbReference type="EMBL" id="KAK9989053.1"/>
    </source>
</evidence>
<evidence type="ECO:0000313" key="3">
    <source>
        <dbReference type="Proteomes" id="UP001459277"/>
    </source>
</evidence>
<name>A0AAW2BUE2_9ROSI</name>
<organism evidence="2 3">
    <name type="scientific">Lithocarpus litseifolius</name>
    <dbReference type="NCBI Taxonomy" id="425828"/>
    <lineage>
        <taxon>Eukaryota</taxon>
        <taxon>Viridiplantae</taxon>
        <taxon>Streptophyta</taxon>
        <taxon>Embryophyta</taxon>
        <taxon>Tracheophyta</taxon>
        <taxon>Spermatophyta</taxon>
        <taxon>Magnoliopsida</taxon>
        <taxon>eudicotyledons</taxon>
        <taxon>Gunneridae</taxon>
        <taxon>Pentapetalae</taxon>
        <taxon>rosids</taxon>
        <taxon>fabids</taxon>
        <taxon>Fagales</taxon>
        <taxon>Fagaceae</taxon>
        <taxon>Lithocarpus</taxon>
    </lineage>
</organism>
<accession>A0AAW2BUE2</accession>
<dbReference type="Proteomes" id="UP001459277">
    <property type="component" value="Unassembled WGS sequence"/>
</dbReference>